<evidence type="ECO:0000313" key="3">
    <source>
        <dbReference type="Proteomes" id="UP000823388"/>
    </source>
</evidence>
<comment type="caution">
    <text evidence="2">The sequence shown here is derived from an EMBL/GenBank/DDBJ whole genome shotgun (WGS) entry which is preliminary data.</text>
</comment>
<organism evidence="2 3">
    <name type="scientific">Panicum virgatum</name>
    <name type="common">Blackwell switchgrass</name>
    <dbReference type="NCBI Taxonomy" id="38727"/>
    <lineage>
        <taxon>Eukaryota</taxon>
        <taxon>Viridiplantae</taxon>
        <taxon>Streptophyta</taxon>
        <taxon>Embryophyta</taxon>
        <taxon>Tracheophyta</taxon>
        <taxon>Spermatophyta</taxon>
        <taxon>Magnoliopsida</taxon>
        <taxon>Liliopsida</taxon>
        <taxon>Poales</taxon>
        <taxon>Poaceae</taxon>
        <taxon>PACMAD clade</taxon>
        <taxon>Panicoideae</taxon>
        <taxon>Panicodae</taxon>
        <taxon>Paniceae</taxon>
        <taxon>Panicinae</taxon>
        <taxon>Panicum</taxon>
        <taxon>Panicum sect. Hiantes</taxon>
    </lineage>
</organism>
<name>A0A8T0UJX6_PANVG</name>
<sequence>MLYNLLAQPLTLAEPTATFLPPPVRLRAATLLPLPLLLTPPADPSLNARIPGPPCRIRRLPSREGSSRSSRLGHGGCEARVPPPSHGRRGCSSPRVRPLLHGCLPSRRVVMCAWWLLPAGSATGRCLPLTARHHPPPAPCWIRRIQARRRPLAAPAKLPQRRSLECRQRRTAPRGAKAAQPAVPAAVPPPI</sequence>
<gene>
    <name evidence="2" type="ORF">PVAP13_3NG194100</name>
</gene>
<reference evidence="2" key="1">
    <citation type="submission" date="2020-05" db="EMBL/GenBank/DDBJ databases">
        <title>WGS assembly of Panicum virgatum.</title>
        <authorList>
            <person name="Lovell J.T."/>
            <person name="Jenkins J."/>
            <person name="Shu S."/>
            <person name="Juenger T.E."/>
            <person name="Schmutz J."/>
        </authorList>
    </citation>
    <scope>NUCLEOTIDE SEQUENCE</scope>
    <source>
        <strain evidence="2">AP13</strain>
    </source>
</reference>
<evidence type="ECO:0000256" key="1">
    <source>
        <dbReference type="SAM" id="MobiDB-lite"/>
    </source>
</evidence>
<evidence type="ECO:0000313" key="2">
    <source>
        <dbReference type="EMBL" id="KAG2620829.1"/>
    </source>
</evidence>
<protein>
    <submittedName>
        <fullName evidence="2">Uncharacterized protein</fullName>
    </submittedName>
</protein>
<dbReference type="Proteomes" id="UP000823388">
    <property type="component" value="Chromosome 3N"/>
</dbReference>
<dbReference type="AlphaFoldDB" id="A0A8T0UJX6"/>
<feature type="region of interest" description="Disordered" evidence="1">
    <location>
        <begin position="48"/>
        <end position="92"/>
    </location>
</feature>
<proteinExistence type="predicted"/>
<accession>A0A8T0UJX6</accession>
<keyword evidence="3" id="KW-1185">Reference proteome</keyword>
<feature type="region of interest" description="Disordered" evidence="1">
    <location>
        <begin position="152"/>
        <end position="191"/>
    </location>
</feature>
<dbReference type="EMBL" id="CM029042">
    <property type="protein sequence ID" value="KAG2620829.1"/>
    <property type="molecule type" value="Genomic_DNA"/>
</dbReference>